<feature type="repeat" description="WD" evidence="11">
    <location>
        <begin position="220"/>
        <end position="261"/>
    </location>
</feature>
<accession>A0A0M8ZYT7</accession>
<evidence type="ECO:0000256" key="10">
    <source>
        <dbReference type="ARBA" id="ARBA00076259"/>
    </source>
</evidence>
<organism evidence="13 14">
    <name type="scientific">Melipona quadrifasciata</name>
    <dbReference type="NCBI Taxonomy" id="166423"/>
    <lineage>
        <taxon>Eukaryota</taxon>
        <taxon>Metazoa</taxon>
        <taxon>Ecdysozoa</taxon>
        <taxon>Arthropoda</taxon>
        <taxon>Hexapoda</taxon>
        <taxon>Insecta</taxon>
        <taxon>Pterygota</taxon>
        <taxon>Neoptera</taxon>
        <taxon>Endopterygota</taxon>
        <taxon>Hymenoptera</taxon>
        <taxon>Apocrita</taxon>
        <taxon>Aculeata</taxon>
        <taxon>Apoidea</taxon>
        <taxon>Anthophila</taxon>
        <taxon>Apidae</taxon>
        <taxon>Melipona</taxon>
    </lineage>
</organism>
<dbReference type="PANTHER" id="PTHR10253">
    <property type="entry name" value="POLYCOMB PROTEIN"/>
    <property type="match status" value="1"/>
</dbReference>
<dbReference type="Proteomes" id="UP000053105">
    <property type="component" value="Unassembled WGS sequence"/>
</dbReference>
<keyword evidence="5" id="KW-0677">Repeat</keyword>
<dbReference type="SUPFAM" id="SSF50978">
    <property type="entry name" value="WD40 repeat-like"/>
    <property type="match status" value="1"/>
</dbReference>
<dbReference type="STRING" id="166423.A0A0M8ZYT7"/>
<sequence length="427" mass="48833">MKKAGSRSQAYASSQEDSENDSDETECSIGSNSTAGTHRSDTPTRSARYRRKGRRRSKTTKYKPCTDKPLYRYCCSVKEDHGQPLFGVQFNHHLKEGEPLIFASVGSNRVSIYECPEGGNIRLRQCYADPDPEENFYTCTWTYDDSGKPLLAVAGSRGVVRVISPVTMTCIKHYIGHGHAINELKIHPRDPNILLSASKDHALRLWNIKTDVCIAIFGGVEGHRDEVLSADFDLKGERIISCGMDHALKLWSLDKSDMQEAIKQSYYCNPSRNGRPFDSILQHFPDFTTRDVHRNYVDCVKWYGDFILSKSCENCIVCWKPGRLEDSQLRNGETSATVLHRFEFKECDIWFIRFSMDFWQRTIALGNQVGRTYVWDLEVDEPGQARCYSLQHPRCTAPIRQTSLSRDGSVLLCVCDDATVWRWNREH</sequence>
<gene>
    <name evidence="13" type="ORF">WN51_13958</name>
</gene>
<feature type="compositionally biased region" description="Polar residues" evidence="12">
    <location>
        <begin position="1"/>
        <end position="12"/>
    </location>
</feature>
<keyword evidence="3" id="KW-0678">Repressor</keyword>
<dbReference type="GO" id="GO:0005634">
    <property type="term" value="C:nucleus"/>
    <property type="evidence" value="ECO:0007669"/>
    <property type="project" value="UniProtKB-SubCell"/>
</dbReference>
<feature type="compositionally biased region" description="Acidic residues" evidence="12">
    <location>
        <begin position="16"/>
        <end position="26"/>
    </location>
</feature>
<evidence type="ECO:0000256" key="3">
    <source>
        <dbReference type="ARBA" id="ARBA00022491"/>
    </source>
</evidence>
<dbReference type="InterPro" id="IPR051243">
    <property type="entry name" value="PcG_WD-repeat"/>
</dbReference>
<keyword evidence="4 11" id="KW-0853">WD repeat</keyword>
<keyword evidence="8" id="KW-0539">Nucleus</keyword>
<keyword evidence="6" id="KW-0805">Transcription regulation</keyword>
<dbReference type="PROSITE" id="PS50082">
    <property type="entry name" value="WD_REPEATS_2"/>
    <property type="match status" value="2"/>
</dbReference>
<dbReference type="FunFam" id="2.130.10.10:FF:000056">
    <property type="entry name" value="Polycomb protein eed"/>
    <property type="match status" value="1"/>
</dbReference>
<dbReference type="InterPro" id="IPR015943">
    <property type="entry name" value="WD40/YVTN_repeat-like_dom_sf"/>
</dbReference>
<proteinExistence type="inferred from homology"/>
<dbReference type="PROSITE" id="PS00678">
    <property type="entry name" value="WD_REPEATS_1"/>
    <property type="match status" value="1"/>
</dbReference>
<dbReference type="AlphaFoldDB" id="A0A0M8ZYT7"/>
<reference evidence="13 14" key="1">
    <citation type="submission" date="2015-07" db="EMBL/GenBank/DDBJ databases">
        <title>The genome of Melipona quadrifasciata.</title>
        <authorList>
            <person name="Pan H."/>
            <person name="Kapheim K."/>
        </authorList>
    </citation>
    <scope>NUCLEOTIDE SEQUENCE [LARGE SCALE GENOMIC DNA]</scope>
    <source>
        <strain evidence="13">0111107301</strain>
        <tissue evidence="13">Whole body</tissue>
    </source>
</reference>
<dbReference type="InterPro" id="IPR001680">
    <property type="entry name" value="WD40_rpt"/>
</dbReference>
<feature type="region of interest" description="Disordered" evidence="12">
    <location>
        <begin position="1"/>
        <end position="63"/>
    </location>
</feature>
<feature type="repeat" description="WD" evidence="11">
    <location>
        <begin position="174"/>
        <end position="216"/>
    </location>
</feature>
<protein>
    <recommendedName>
        <fullName evidence="9">Polycomb protein esc</fullName>
    </recommendedName>
    <alternativeName>
        <fullName evidence="10">Protein extra sex combs</fullName>
    </alternativeName>
</protein>
<evidence type="ECO:0000256" key="1">
    <source>
        <dbReference type="ARBA" id="ARBA00004123"/>
    </source>
</evidence>
<comment type="subcellular location">
    <subcellularLocation>
        <location evidence="1">Nucleus</location>
    </subcellularLocation>
</comment>
<evidence type="ECO:0000313" key="13">
    <source>
        <dbReference type="EMBL" id="KOX73880.1"/>
    </source>
</evidence>
<evidence type="ECO:0000256" key="5">
    <source>
        <dbReference type="ARBA" id="ARBA00022737"/>
    </source>
</evidence>
<dbReference type="EMBL" id="KQ435794">
    <property type="protein sequence ID" value="KOX73880.1"/>
    <property type="molecule type" value="Genomic_DNA"/>
</dbReference>
<dbReference type="InterPro" id="IPR036322">
    <property type="entry name" value="WD40_repeat_dom_sf"/>
</dbReference>
<keyword evidence="7" id="KW-0804">Transcription</keyword>
<evidence type="ECO:0000256" key="6">
    <source>
        <dbReference type="ARBA" id="ARBA00023015"/>
    </source>
</evidence>
<name>A0A0M8ZYT7_9HYME</name>
<dbReference type="OrthoDB" id="7318948at2759"/>
<evidence type="ECO:0000256" key="11">
    <source>
        <dbReference type="PROSITE-ProRule" id="PRU00221"/>
    </source>
</evidence>
<evidence type="ECO:0000256" key="7">
    <source>
        <dbReference type="ARBA" id="ARBA00023163"/>
    </source>
</evidence>
<dbReference type="SMART" id="SM00320">
    <property type="entry name" value="WD40"/>
    <property type="match status" value="5"/>
</dbReference>
<dbReference type="Pfam" id="PF00400">
    <property type="entry name" value="WD40"/>
    <property type="match status" value="2"/>
</dbReference>
<evidence type="ECO:0000256" key="9">
    <source>
        <dbReference type="ARBA" id="ARBA00072179"/>
    </source>
</evidence>
<comment type="similarity">
    <text evidence="2">Belongs to the WD repeat ESC family.</text>
</comment>
<dbReference type="PROSITE" id="PS50294">
    <property type="entry name" value="WD_REPEATS_REGION"/>
    <property type="match status" value="2"/>
</dbReference>
<evidence type="ECO:0000313" key="14">
    <source>
        <dbReference type="Proteomes" id="UP000053105"/>
    </source>
</evidence>
<keyword evidence="14" id="KW-1185">Reference proteome</keyword>
<dbReference type="Gene3D" id="2.130.10.10">
    <property type="entry name" value="YVTN repeat-like/Quinoprotein amine dehydrogenase"/>
    <property type="match status" value="1"/>
</dbReference>
<feature type="compositionally biased region" description="Basic residues" evidence="12">
    <location>
        <begin position="47"/>
        <end position="61"/>
    </location>
</feature>
<dbReference type="InterPro" id="IPR019775">
    <property type="entry name" value="WD40_repeat_CS"/>
</dbReference>
<evidence type="ECO:0000256" key="8">
    <source>
        <dbReference type="ARBA" id="ARBA00023242"/>
    </source>
</evidence>
<evidence type="ECO:0000256" key="12">
    <source>
        <dbReference type="SAM" id="MobiDB-lite"/>
    </source>
</evidence>
<evidence type="ECO:0000256" key="4">
    <source>
        <dbReference type="ARBA" id="ARBA00022574"/>
    </source>
</evidence>
<evidence type="ECO:0000256" key="2">
    <source>
        <dbReference type="ARBA" id="ARBA00008075"/>
    </source>
</evidence>